<keyword evidence="4" id="KW-1185">Reference proteome</keyword>
<feature type="domain" description="GAF" evidence="2">
    <location>
        <begin position="26"/>
        <end position="172"/>
    </location>
</feature>
<dbReference type="EMBL" id="CP126980">
    <property type="protein sequence ID" value="WIM92592.1"/>
    <property type="molecule type" value="Genomic_DNA"/>
</dbReference>
<organism evidence="3 4">
    <name type="scientific">Actinoplanes oblitus</name>
    <dbReference type="NCBI Taxonomy" id="3040509"/>
    <lineage>
        <taxon>Bacteria</taxon>
        <taxon>Bacillati</taxon>
        <taxon>Actinomycetota</taxon>
        <taxon>Actinomycetes</taxon>
        <taxon>Micromonosporales</taxon>
        <taxon>Micromonosporaceae</taxon>
        <taxon>Actinoplanes</taxon>
    </lineage>
</organism>
<feature type="region of interest" description="Disordered" evidence="1">
    <location>
        <begin position="165"/>
        <end position="187"/>
    </location>
</feature>
<gene>
    <name evidence="3" type="ORF">ACTOB_004540</name>
</gene>
<evidence type="ECO:0000313" key="4">
    <source>
        <dbReference type="Proteomes" id="UP001240150"/>
    </source>
</evidence>
<dbReference type="Gene3D" id="3.30.450.40">
    <property type="match status" value="1"/>
</dbReference>
<dbReference type="Pfam" id="PF01590">
    <property type="entry name" value="GAF"/>
    <property type="match status" value="1"/>
</dbReference>
<protein>
    <submittedName>
        <fullName evidence="3">GAF domain-containing protein</fullName>
    </submittedName>
</protein>
<evidence type="ECO:0000313" key="3">
    <source>
        <dbReference type="EMBL" id="WIM92592.1"/>
    </source>
</evidence>
<reference evidence="3 4" key="1">
    <citation type="submission" date="2023-06" db="EMBL/GenBank/DDBJ databases">
        <authorList>
            <person name="Yushchuk O."/>
            <person name="Binda E."/>
            <person name="Ruckert-Reed C."/>
            <person name="Fedorenko V."/>
            <person name="Kalinowski J."/>
            <person name="Marinelli F."/>
        </authorList>
    </citation>
    <scope>NUCLEOTIDE SEQUENCE [LARGE SCALE GENOMIC DNA]</scope>
    <source>
        <strain evidence="3 4">NRRL 3884</strain>
    </source>
</reference>
<name>A0ABY8W6E1_9ACTN</name>
<dbReference type="Proteomes" id="UP001240150">
    <property type="component" value="Chromosome"/>
</dbReference>
<dbReference type="SMART" id="SM00065">
    <property type="entry name" value="GAF"/>
    <property type="match status" value="1"/>
</dbReference>
<sequence>MSATCPELDQPGRLNEIAELGLDREQSRPWLSDLVEVVAVELEAEIALATILLDRAQAFAAGHGLPGWLTEAGGTPIEWSFCTAMLGQRSICVINDLTADPAGQDNPLVTVAGVRAYIGAPLMSPRGYVLGGLCALGLRPRQFTTDQVVFLQNMAAEASRRIRDNAPANVAGTSAHDGKSRAGQACS</sequence>
<evidence type="ECO:0000256" key="1">
    <source>
        <dbReference type="SAM" id="MobiDB-lite"/>
    </source>
</evidence>
<dbReference type="SUPFAM" id="SSF55781">
    <property type="entry name" value="GAF domain-like"/>
    <property type="match status" value="1"/>
</dbReference>
<proteinExistence type="predicted"/>
<dbReference type="PANTHER" id="PTHR43102:SF2">
    <property type="entry name" value="GAF DOMAIN-CONTAINING PROTEIN"/>
    <property type="match status" value="1"/>
</dbReference>
<evidence type="ECO:0000259" key="2">
    <source>
        <dbReference type="SMART" id="SM00065"/>
    </source>
</evidence>
<dbReference type="PANTHER" id="PTHR43102">
    <property type="entry name" value="SLR1143 PROTEIN"/>
    <property type="match status" value="1"/>
</dbReference>
<dbReference type="InterPro" id="IPR003018">
    <property type="entry name" value="GAF"/>
</dbReference>
<dbReference type="InterPro" id="IPR029016">
    <property type="entry name" value="GAF-like_dom_sf"/>
</dbReference>
<dbReference type="RefSeq" id="WP_284913798.1">
    <property type="nucleotide sequence ID" value="NZ_CP126980.1"/>
</dbReference>
<accession>A0ABY8W6E1</accession>